<dbReference type="PANTHER" id="PTHR46797">
    <property type="entry name" value="HTH-TYPE TRANSCRIPTIONAL REGULATOR"/>
    <property type="match status" value="1"/>
</dbReference>
<gene>
    <name evidence="3" type="ORF">ACFO3A_08625</name>
</gene>
<dbReference type="InterPro" id="IPR050807">
    <property type="entry name" value="TransReg_Diox_bact_type"/>
</dbReference>
<dbReference type="PROSITE" id="PS50943">
    <property type="entry name" value="HTH_CROC1"/>
    <property type="match status" value="1"/>
</dbReference>
<dbReference type="RefSeq" id="WP_377725660.1">
    <property type="nucleotide sequence ID" value="NZ_JBHSEW010000006.1"/>
</dbReference>
<comment type="caution">
    <text evidence="3">The sequence shown here is derived from an EMBL/GenBank/DDBJ whole genome shotgun (WGS) entry which is preliminary data.</text>
</comment>
<sequence>MVDNNSNSFIPVAPPSGLPARLGRNLAARRKALGLTQAQVAERLEVETETLSRFERGKHVPSLLTLERLAAVLGTTCGDLLQETPQLPVSDVLVLATWLADLPTRDVNFVQQVVKVCCEYLGARPALDAPESRQRESF</sequence>
<dbReference type="SMART" id="SM00530">
    <property type="entry name" value="HTH_XRE"/>
    <property type="match status" value="1"/>
</dbReference>
<dbReference type="Proteomes" id="UP001595967">
    <property type="component" value="Unassembled WGS sequence"/>
</dbReference>
<evidence type="ECO:0000259" key="2">
    <source>
        <dbReference type="PROSITE" id="PS50943"/>
    </source>
</evidence>
<evidence type="ECO:0000313" key="3">
    <source>
        <dbReference type="EMBL" id="MFC4622279.1"/>
    </source>
</evidence>
<reference evidence="4" key="1">
    <citation type="journal article" date="2019" name="Int. J. Syst. Evol. Microbiol.">
        <title>The Global Catalogue of Microorganisms (GCM) 10K type strain sequencing project: providing services to taxonomists for standard genome sequencing and annotation.</title>
        <authorList>
            <consortium name="The Broad Institute Genomics Platform"/>
            <consortium name="The Broad Institute Genome Sequencing Center for Infectious Disease"/>
            <person name="Wu L."/>
            <person name="Ma J."/>
        </authorList>
    </citation>
    <scope>NUCLEOTIDE SEQUENCE [LARGE SCALE GENOMIC DNA]</scope>
    <source>
        <strain evidence="4">JCM 11650</strain>
    </source>
</reference>
<evidence type="ECO:0000313" key="4">
    <source>
        <dbReference type="Proteomes" id="UP001595967"/>
    </source>
</evidence>
<dbReference type="SUPFAM" id="SSF47413">
    <property type="entry name" value="lambda repressor-like DNA-binding domains"/>
    <property type="match status" value="1"/>
</dbReference>
<organism evidence="3 4">
    <name type="scientific">Comamonas nitrativorans</name>
    <dbReference type="NCBI Taxonomy" id="108437"/>
    <lineage>
        <taxon>Bacteria</taxon>
        <taxon>Pseudomonadati</taxon>
        <taxon>Pseudomonadota</taxon>
        <taxon>Betaproteobacteria</taxon>
        <taxon>Burkholderiales</taxon>
        <taxon>Comamonadaceae</taxon>
        <taxon>Comamonas</taxon>
    </lineage>
</organism>
<dbReference type="Gene3D" id="1.10.260.40">
    <property type="entry name" value="lambda repressor-like DNA-binding domains"/>
    <property type="match status" value="1"/>
</dbReference>
<feature type="domain" description="HTH cro/C1-type" evidence="2">
    <location>
        <begin position="26"/>
        <end position="80"/>
    </location>
</feature>
<name>A0ABV9GYS1_9BURK</name>
<protein>
    <submittedName>
        <fullName evidence="3">Helix-turn-helix domain-containing protein</fullName>
    </submittedName>
</protein>
<accession>A0ABV9GYS1</accession>
<dbReference type="InterPro" id="IPR001387">
    <property type="entry name" value="Cro/C1-type_HTH"/>
</dbReference>
<dbReference type="PANTHER" id="PTHR46797:SF1">
    <property type="entry name" value="METHYLPHOSPHONATE SYNTHASE"/>
    <property type="match status" value="1"/>
</dbReference>
<keyword evidence="4" id="KW-1185">Reference proteome</keyword>
<keyword evidence="1" id="KW-0238">DNA-binding</keyword>
<proteinExistence type="predicted"/>
<evidence type="ECO:0000256" key="1">
    <source>
        <dbReference type="ARBA" id="ARBA00023125"/>
    </source>
</evidence>
<dbReference type="Pfam" id="PF13560">
    <property type="entry name" value="HTH_31"/>
    <property type="match status" value="1"/>
</dbReference>
<dbReference type="InterPro" id="IPR010982">
    <property type="entry name" value="Lambda_DNA-bd_dom_sf"/>
</dbReference>
<dbReference type="EMBL" id="JBHSEW010000006">
    <property type="protein sequence ID" value="MFC4622279.1"/>
    <property type="molecule type" value="Genomic_DNA"/>
</dbReference>
<dbReference type="CDD" id="cd00093">
    <property type="entry name" value="HTH_XRE"/>
    <property type="match status" value="1"/>
</dbReference>